<dbReference type="EMBL" id="JQBK01000005">
    <property type="protein sequence ID" value="KRN87302.1"/>
    <property type="molecule type" value="Genomic_DNA"/>
</dbReference>
<reference evidence="9 11" key="1">
    <citation type="journal article" date="2015" name="Genome Announc.">
        <title>Expanding the biotechnology potential of lactobacilli through comparative genomics of 213 strains and associated genera.</title>
        <authorList>
            <person name="Sun Z."/>
            <person name="Harris H.M."/>
            <person name="McCann A."/>
            <person name="Guo C."/>
            <person name="Argimon S."/>
            <person name="Zhang W."/>
            <person name="Yang X."/>
            <person name="Jeffery I.B."/>
            <person name="Cooney J.C."/>
            <person name="Kagawa T.F."/>
            <person name="Liu W."/>
            <person name="Song Y."/>
            <person name="Salvetti E."/>
            <person name="Wrobel A."/>
            <person name="Rasinkangas P."/>
            <person name="Parkhill J."/>
            <person name="Rea M.C."/>
            <person name="O'Sullivan O."/>
            <person name="Ritari J."/>
            <person name="Douillard F.P."/>
            <person name="Paul Ross R."/>
            <person name="Yang R."/>
            <person name="Briner A.E."/>
            <person name="Felis G.E."/>
            <person name="de Vos W.M."/>
            <person name="Barrangou R."/>
            <person name="Klaenhammer T.R."/>
            <person name="Caufield P.W."/>
            <person name="Cui Y."/>
            <person name="Zhang H."/>
            <person name="O'Toole P.W."/>
        </authorList>
    </citation>
    <scope>NUCLEOTIDE SEQUENCE [LARGE SCALE GENOMIC DNA]</scope>
    <source>
        <strain evidence="9 11">DSM 15353</strain>
    </source>
</reference>
<gene>
    <name evidence="9" type="ORF">IV43_GL001603</name>
    <name evidence="10" type="ORF">LAC1533_0090</name>
</gene>
<feature type="transmembrane region" description="Helical" evidence="8">
    <location>
        <begin position="74"/>
        <end position="93"/>
    </location>
</feature>
<feature type="transmembrane region" description="Helical" evidence="8">
    <location>
        <begin position="12"/>
        <end position="30"/>
    </location>
</feature>
<dbReference type="RefSeq" id="WP_010495486.1">
    <property type="nucleotide sequence ID" value="NZ_JQBK01000005.1"/>
</dbReference>
<evidence type="ECO:0000256" key="2">
    <source>
        <dbReference type="ARBA" id="ARBA00007935"/>
    </source>
</evidence>
<evidence type="ECO:0000313" key="9">
    <source>
        <dbReference type="EMBL" id="KRN87302.1"/>
    </source>
</evidence>
<dbReference type="AlphaFoldDB" id="A0A0R2KHH2"/>
<comment type="similarity">
    <text evidence="2">Belongs to the binding-protein-dependent transport system permease family. FecCD subfamily.</text>
</comment>
<evidence type="ECO:0000313" key="12">
    <source>
        <dbReference type="Proteomes" id="UP000190935"/>
    </source>
</evidence>
<dbReference type="Gene3D" id="1.10.3470.10">
    <property type="entry name" value="ABC transporter involved in vitamin B12 uptake, BtuC"/>
    <property type="match status" value="1"/>
</dbReference>
<dbReference type="PATRIC" id="fig|89059.3.peg.1711"/>
<feature type="transmembrane region" description="Helical" evidence="8">
    <location>
        <begin position="282"/>
        <end position="301"/>
    </location>
</feature>
<dbReference type="PANTHER" id="PTHR30472">
    <property type="entry name" value="FERRIC ENTEROBACTIN TRANSPORT SYSTEM PERMEASE PROTEIN"/>
    <property type="match status" value="1"/>
</dbReference>
<evidence type="ECO:0000256" key="8">
    <source>
        <dbReference type="SAM" id="Phobius"/>
    </source>
</evidence>
<keyword evidence="5 8" id="KW-0812">Transmembrane</keyword>
<dbReference type="InterPro" id="IPR000522">
    <property type="entry name" value="ABC_transptr_permease_BtuC"/>
</dbReference>
<evidence type="ECO:0000256" key="5">
    <source>
        <dbReference type="ARBA" id="ARBA00022692"/>
    </source>
</evidence>
<keyword evidence="6 8" id="KW-1133">Transmembrane helix</keyword>
<keyword evidence="7 8" id="KW-0472">Membrane</keyword>
<keyword evidence="4" id="KW-1003">Cell membrane</keyword>
<evidence type="ECO:0000313" key="10">
    <source>
        <dbReference type="EMBL" id="SFV39510.1"/>
    </source>
</evidence>
<feature type="transmembrane region" description="Helical" evidence="8">
    <location>
        <begin position="99"/>
        <end position="115"/>
    </location>
</feature>
<proteinExistence type="inferred from homology"/>
<evidence type="ECO:0000256" key="7">
    <source>
        <dbReference type="ARBA" id="ARBA00023136"/>
    </source>
</evidence>
<dbReference type="GO" id="GO:0022857">
    <property type="term" value="F:transmembrane transporter activity"/>
    <property type="evidence" value="ECO:0007669"/>
    <property type="project" value="InterPro"/>
</dbReference>
<accession>A0A0R2KHH2</accession>
<dbReference type="SUPFAM" id="SSF81345">
    <property type="entry name" value="ABC transporter involved in vitamin B12 uptake, BtuC"/>
    <property type="match status" value="1"/>
</dbReference>
<dbReference type="EMBL" id="LT630287">
    <property type="protein sequence ID" value="SFV39510.1"/>
    <property type="molecule type" value="Genomic_DNA"/>
</dbReference>
<dbReference type="Proteomes" id="UP000190935">
    <property type="component" value="Chromosome I"/>
</dbReference>
<dbReference type="STRING" id="89059.LAC1533_0090"/>
<feature type="transmembrane region" description="Helical" evidence="8">
    <location>
        <begin position="42"/>
        <end position="62"/>
    </location>
</feature>
<dbReference type="GO" id="GO:0005886">
    <property type="term" value="C:plasma membrane"/>
    <property type="evidence" value="ECO:0007669"/>
    <property type="project" value="UniProtKB-SubCell"/>
</dbReference>
<keyword evidence="3" id="KW-0813">Transport</keyword>
<feature type="transmembrane region" description="Helical" evidence="8">
    <location>
        <begin position="252"/>
        <end position="270"/>
    </location>
</feature>
<comment type="subcellular location">
    <subcellularLocation>
        <location evidence="1">Cell membrane</location>
        <topology evidence="1">Multi-pass membrane protein</topology>
    </subcellularLocation>
</comment>
<evidence type="ECO:0000256" key="4">
    <source>
        <dbReference type="ARBA" id="ARBA00022475"/>
    </source>
</evidence>
<dbReference type="KEGG" id="laca:LAC1533_0090"/>
<reference evidence="10" key="3">
    <citation type="submission" date="2016-11" db="EMBL/GenBank/DDBJ databases">
        <authorList>
            <person name="Jaros S."/>
            <person name="Januszkiewicz K."/>
            <person name="Wedrychowicz H."/>
        </authorList>
    </citation>
    <scope>NUCLEOTIDE SEQUENCE [LARGE SCALE GENOMIC DNA]</scope>
    <source>
        <strain evidence="10">ACA-DC 1533</strain>
    </source>
</reference>
<sequence length="304" mass="33008">MTAKKIKQLEIILSIAALLLVGLGLFIHGQTAGKQTIIQLRLPRVIFALFGGSMLTVSALLFQTTLRSDYIDGSMLGLASGAELVIALVNLLFSQLLSYRVLIGALTGGLLLVILRTTLFKVKRSSFFLILGGLSLALLFVAATQLITTGSGFQGKSLSNTTWTDLWFLVIILLSGLLLLLWQWEQFKGFVLPSLQAQQLGFNEQKSSLVFQLVAGMWLGAVSAVLGTVFFVGIVLVQVVKLSTKVVAGQRIFLTILTGGCVLVCADDLAHYLIPSQELPTNALLMLLTAPLILFLIMRWSREV</sequence>
<dbReference type="PANTHER" id="PTHR30472:SF25">
    <property type="entry name" value="ABC TRANSPORTER PERMEASE PROTEIN MJ0876-RELATED"/>
    <property type="match status" value="1"/>
</dbReference>
<dbReference type="Pfam" id="PF01032">
    <property type="entry name" value="FecCD"/>
    <property type="match status" value="1"/>
</dbReference>
<dbReference type="GeneID" id="95348198"/>
<evidence type="ECO:0000256" key="6">
    <source>
        <dbReference type="ARBA" id="ARBA00022989"/>
    </source>
</evidence>
<organism evidence="9 11">
    <name type="scientific">Ligilactobacillus acidipiscis</name>
    <dbReference type="NCBI Taxonomy" id="89059"/>
    <lineage>
        <taxon>Bacteria</taxon>
        <taxon>Bacillati</taxon>
        <taxon>Bacillota</taxon>
        <taxon>Bacilli</taxon>
        <taxon>Lactobacillales</taxon>
        <taxon>Lactobacillaceae</taxon>
        <taxon>Ligilactobacillus</taxon>
    </lineage>
</organism>
<feature type="transmembrane region" description="Helical" evidence="8">
    <location>
        <begin position="127"/>
        <end position="146"/>
    </location>
</feature>
<evidence type="ECO:0000313" key="11">
    <source>
        <dbReference type="Proteomes" id="UP000051491"/>
    </source>
</evidence>
<dbReference type="Proteomes" id="UP000051491">
    <property type="component" value="Unassembled WGS sequence"/>
</dbReference>
<evidence type="ECO:0000256" key="3">
    <source>
        <dbReference type="ARBA" id="ARBA00022448"/>
    </source>
</evidence>
<reference evidence="12" key="2">
    <citation type="submission" date="2016-11" db="EMBL/GenBank/DDBJ databases">
        <authorList>
            <person name="Papadimitriou K."/>
        </authorList>
    </citation>
    <scope>NUCLEOTIDE SEQUENCE [LARGE SCALE GENOMIC DNA]</scope>
    <source>
        <strain evidence="12">ACA-DC 1533</strain>
    </source>
</reference>
<feature type="transmembrane region" description="Helical" evidence="8">
    <location>
        <begin position="166"/>
        <end position="184"/>
    </location>
</feature>
<dbReference type="OrthoDB" id="2296717at2"/>
<dbReference type="InterPro" id="IPR037294">
    <property type="entry name" value="ABC_BtuC-like"/>
</dbReference>
<name>A0A0R2KHH2_9LACO</name>
<protein>
    <submittedName>
        <fullName evidence="9">Iron compound ABC transporter permease</fullName>
    </submittedName>
    <submittedName>
        <fullName evidence="10">Transport system permease protein</fullName>
    </submittedName>
</protein>
<evidence type="ECO:0000256" key="1">
    <source>
        <dbReference type="ARBA" id="ARBA00004651"/>
    </source>
</evidence>
<feature type="transmembrane region" description="Helical" evidence="8">
    <location>
        <begin position="209"/>
        <end position="240"/>
    </location>
</feature>